<dbReference type="GO" id="GO:0002098">
    <property type="term" value="P:tRNA wobble uridine modification"/>
    <property type="evidence" value="ECO:0007669"/>
    <property type="project" value="TreeGrafter"/>
</dbReference>
<dbReference type="GO" id="GO:0005737">
    <property type="term" value="C:cytoplasm"/>
    <property type="evidence" value="ECO:0007669"/>
    <property type="project" value="TreeGrafter"/>
</dbReference>
<reference evidence="3" key="1">
    <citation type="journal article" date="2023" name="Int. J. Syst. Evol. Microbiol.">
        <title>Methylocystis iwaonis sp. nov., a type II methane-oxidizing bacterium from surface soil of a rice paddy field in Japan, and emended description of the genus Methylocystis (ex Whittenbury et al. 1970) Bowman et al. 1993.</title>
        <authorList>
            <person name="Kaise H."/>
            <person name="Sawadogo J.B."/>
            <person name="Alam M.S."/>
            <person name="Ueno C."/>
            <person name="Dianou D."/>
            <person name="Shinjo R."/>
            <person name="Asakawa S."/>
        </authorList>
    </citation>
    <scope>NUCLEOTIDE SEQUENCE</scope>
    <source>
        <strain evidence="3">LMG27198</strain>
    </source>
</reference>
<protein>
    <recommendedName>
        <fullName evidence="2">G domain-containing protein</fullName>
    </recommendedName>
</protein>
<dbReference type="Proteomes" id="UP001144323">
    <property type="component" value="Unassembled WGS sequence"/>
</dbReference>
<keyword evidence="1" id="KW-0472">Membrane</keyword>
<dbReference type="SUPFAM" id="SSF52540">
    <property type="entry name" value="P-loop containing nucleoside triphosphate hydrolases"/>
    <property type="match status" value="1"/>
</dbReference>
<evidence type="ECO:0000259" key="2">
    <source>
        <dbReference type="Pfam" id="PF01926"/>
    </source>
</evidence>
<accession>A0A9W6GYM9</accession>
<evidence type="ECO:0000313" key="3">
    <source>
        <dbReference type="EMBL" id="GLI95384.1"/>
    </source>
</evidence>
<dbReference type="GO" id="GO:0030488">
    <property type="term" value="P:tRNA methylation"/>
    <property type="evidence" value="ECO:0007669"/>
    <property type="project" value="TreeGrafter"/>
</dbReference>
<feature type="domain" description="G" evidence="2">
    <location>
        <begin position="283"/>
        <end position="379"/>
    </location>
</feature>
<dbReference type="InterPro" id="IPR027417">
    <property type="entry name" value="P-loop_NTPase"/>
</dbReference>
<gene>
    <name evidence="3" type="ORF">LMG27198_43760</name>
</gene>
<name>A0A9W6GYM9_9HYPH</name>
<keyword evidence="1" id="KW-1133">Transmembrane helix</keyword>
<dbReference type="Pfam" id="PF01926">
    <property type="entry name" value="MMR_HSR1"/>
    <property type="match status" value="1"/>
</dbReference>
<evidence type="ECO:0000256" key="1">
    <source>
        <dbReference type="SAM" id="Phobius"/>
    </source>
</evidence>
<keyword evidence="4" id="KW-1185">Reference proteome</keyword>
<feature type="transmembrane region" description="Helical" evidence="1">
    <location>
        <begin position="15"/>
        <end position="35"/>
    </location>
</feature>
<dbReference type="AlphaFoldDB" id="A0A9W6GYM9"/>
<sequence>MRAARTIRRYWRETALVILVILPWAALFPLGFLWLWRNSVVNWWILAAATMGAAAFALRIDIARSAMVEAQAEAEKASPPSPEWGAREEEAWKLVQQIARETQPFSFTEAEPIRVALERAVDAVATHFHPGAPHARLRITLPEGLLLAERLLRDLRVAIITHVPGARSIRLSDAAWAKETFDRYGEATRRVYSFADVILRLVRSVGNPKGGFLAEANRLLIGQVGGFLSMRLRAELTLLLIHEIGRAAIDAHSGRLRLADDELSTAARVESEAAEEDLVGPVRILLLGQVNAGKSSLLNAMAEQVHRAVGPTPMRSDVEELALKFEGRPEVVLIDTPGVGNEPAASKTLRDKVETADLIIWVASATQPARSLDVEALRKIRAIFKDRTDLHMPPVLCAMTHIDELTPAFEWVPPYDLIRADRPKAISIREAIEHVGDLLDIPCERIVPVYVRDIGGAYNIDLLWNLIASRLDEARAVKIRRLQSVAAGFSVPAVLSQMAAGGRWLAKAIRQTRS</sequence>
<evidence type="ECO:0000313" key="4">
    <source>
        <dbReference type="Proteomes" id="UP001144323"/>
    </source>
</evidence>
<dbReference type="PANTHER" id="PTHR42714">
    <property type="entry name" value="TRNA MODIFICATION GTPASE GTPBP3"/>
    <property type="match status" value="1"/>
</dbReference>
<comment type="caution">
    <text evidence="3">The sequence shown here is derived from an EMBL/GenBank/DDBJ whole genome shotgun (WGS) entry which is preliminary data.</text>
</comment>
<dbReference type="GO" id="GO:0005525">
    <property type="term" value="F:GTP binding"/>
    <property type="evidence" value="ECO:0007669"/>
    <property type="project" value="InterPro"/>
</dbReference>
<dbReference type="Gene3D" id="3.40.50.300">
    <property type="entry name" value="P-loop containing nucleotide triphosphate hydrolases"/>
    <property type="match status" value="1"/>
</dbReference>
<dbReference type="PANTHER" id="PTHR42714:SF2">
    <property type="entry name" value="TRNA MODIFICATION GTPASE GTPBP3, MITOCHONDRIAL"/>
    <property type="match status" value="1"/>
</dbReference>
<dbReference type="InterPro" id="IPR006073">
    <property type="entry name" value="GTP-bd"/>
</dbReference>
<proteinExistence type="predicted"/>
<dbReference type="EMBL" id="BSEC01000003">
    <property type="protein sequence ID" value="GLI95384.1"/>
    <property type="molecule type" value="Genomic_DNA"/>
</dbReference>
<organism evidence="3 4">
    <name type="scientific">Methylocystis echinoides</name>
    <dbReference type="NCBI Taxonomy" id="29468"/>
    <lineage>
        <taxon>Bacteria</taxon>
        <taxon>Pseudomonadati</taxon>
        <taxon>Pseudomonadota</taxon>
        <taxon>Alphaproteobacteria</taxon>
        <taxon>Hyphomicrobiales</taxon>
        <taxon>Methylocystaceae</taxon>
        <taxon>Methylocystis</taxon>
    </lineage>
</organism>
<feature type="transmembrane region" description="Helical" evidence="1">
    <location>
        <begin position="41"/>
        <end position="58"/>
    </location>
</feature>
<keyword evidence="1" id="KW-0812">Transmembrane</keyword>